<accession>A0ABW9BVX7</accession>
<organism evidence="2 3">
    <name type="scientific">Paraburkholderia strydomiana</name>
    <dbReference type="NCBI Taxonomy" id="1245417"/>
    <lineage>
        <taxon>Bacteria</taxon>
        <taxon>Pseudomonadati</taxon>
        <taxon>Pseudomonadota</taxon>
        <taxon>Betaproteobacteria</taxon>
        <taxon>Burkholderiales</taxon>
        <taxon>Burkholderiaceae</taxon>
        <taxon>Paraburkholderia</taxon>
    </lineage>
</organism>
<evidence type="ECO:0000313" key="3">
    <source>
        <dbReference type="Proteomes" id="UP001629288"/>
    </source>
</evidence>
<comment type="caution">
    <text evidence="2">The sequence shown here is derived from an EMBL/GenBank/DDBJ whole genome shotgun (WGS) entry which is preliminary data.</text>
</comment>
<dbReference type="RefSeq" id="WP_408127347.1">
    <property type="nucleotide sequence ID" value="NZ_JAQQDH010000001.1"/>
</dbReference>
<name>A0ABW9BVX7_9BURK</name>
<evidence type="ECO:0000256" key="1">
    <source>
        <dbReference type="SAM" id="Coils"/>
    </source>
</evidence>
<keyword evidence="1" id="KW-0175">Coiled coil</keyword>
<sequence length="184" mass="21070">MASNDQGHVKDFAKNRFTFLANVQACPEKFAKHRRLIDSLKTQGALAALNLEEEHVVPCSLNTLKKSAALGLDGGFKELDNLRNAVVEELERISTADLTRPDTKADLRRRLDEANKRTKQLEEDLWQVTRAFYKAMTNARSYANESKDEAMRHRCSIDERELRSMLSLAKSKFITTEQRSNNER</sequence>
<evidence type="ECO:0000313" key="2">
    <source>
        <dbReference type="EMBL" id="MFM0442820.1"/>
    </source>
</evidence>
<proteinExistence type="predicted"/>
<reference evidence="2 3" key="1">
    <citation type="journal article" date="2024" name="Chem. Sci.">
        <title>Discovery of megapolipeptins by genome mining of a Burkholderiales bacteria collection.</title>
        <authorList>
            <person name="Paulo B.S."/>
            <person name="Recchia M.J.J."/>
            <person name="Lee S."/>
            <person name="Fergusson C.H."/>
            <person name="Romanowski S.B."/>
            <person name="Hernandez A."/>
            <person name="Krull N."/>
            <person name="Liu D.Y."/>
            <person name="Cavanagh H."/>
            <person name="Bos A."/>
            <person name="Gray C.A."/>
            <person name="Murphy B.T."/>
            <person name="Linington R.G."/>
            <person name="Eustaquio A.S."/>
        </authorList>
    </citation>
    <scope>NUCLEOTIDE SEQUENCE [LARGE SCALE GENOMIC DNA]</scope>
    <source>
        <strain evidence="2 3">RL17-379-BIB-C</strain>
    </source>
</reference>
<dbReference type="EMBL" id="JAQQDH010000001">
    <property type="protein sequence ID" value="MFM0442820.1"/>
    <property type="molecule type" value="Genomic_DNA"/>
</dbReference>
<feature type="coiled-coil region" evidence="1">
    <location>
        <begin position="104"/>
        <end position="131"/>
    </location>
</feature>
<keyword evidence="3" id="KW-1185">Reference proteome</keyword>
<protein>
    <submittedName>
        <fullName evidence="2">Uncharacterized protein</fullName>
    </submittedName>
</protein>
<gene>
    <name evidence="2" type="ORF">PQR00_04415</name>
</gene>
<dbReference type="Proteomes" id="UP001629288">
    <property type="component" value="Unassembled WGS sequence"/>
</dbReference>